<dbReference type="Proteomes" id="UP000265742">
    <property type="component" value="Unassembled WGS sequence"/>
</dbReference>
<feature type="transmembrane region" description="Helical" evidence="7">
    <location>
        <begin position="43"/>
        <end position="64"/>
    </location>
</feature>
<keyword evidence="3 7" id="KW-0812">Transmembrane</keyword>
<feature type="transmembrane region" description="Helical" evidence="7">
    <location>
        <begin position="302"/>
        <end position="322"/>
    </location>
</feature>
<keyword evidence="4 7" id="KW-1133">Transmembrane helix</keyword>
<feature type="transmembrane region" description="Helical" evidence="7">
    <location>
        <begin position="354"/>
        <end position="372"/>
    </location>
</feature>
<feature type="transmembrane region" description="Helical" evidence="7">
    <location>
        <begin position="118"/>
        <end position="139"/>
    </location>
</feature>
<feature type="transmembrane region" description="Helical" evidence="7">
    <location>
        <begin position="151"/>
        <end position="168"/>
    </location>
</feature>
<dbReference type="GO" id="GO:0005886">
    <property type="term" value="C:plasma membrane"/>
    <property type="evidence" value="ECO:0007669"/>
    <property type="project" value="UniProtKB-SubCell"/>
</dbReference>
<feature type="transmembrane region" description="Helical" evidence="7">
    <location>
        <begin position="174"/>
        <end position="195"/>
    </location>
</feature>
<evidence type="ECO:0000313" key="9">
    <source>
        <dbReference type="Proteomes" id="UP000265742"/>
    </source>
</evidence>
<evidence type="ECO:0000256" key="2">
    <source>
        <dbReference type="ARBA" id="ARBA00022475"/>
    </source>
</evidence>
<feature type="transmembrane region" description="Helical" evidence="7">
    <location>
        <begin position="384"/>
        <end position="404"/>
    </location>
</feature>
<comment type="caution">
    <text evidence="8">The sequence shown here is derived from an EMBL/GenBank/DDBJ whole genome shotgun (WGS) entry which is preliminary data.</text>
</comment>
<evidence type="ECO:0000256" key="1">
    <source>
        <dbReference type="ARBA" id="ARBA00004651"/>
    </source>
</evidence>
<feature type="region of interest" description="Disordered" evidence="6">
    <location>
        <begin position="1"/>
        <end position="29"/>
    </location>
</feature>
<evidence type="ECO:0000256" key="5">
    <source>
        <dbReference type="ARBA" id="ARBA00023136"/>
    </source>
</evidence>
<evidence type="ECO:0000256" key="4">
    <source>
        <dbReference type="ARBA" id="ARBA00022989"/>
    </source>
</evidence>
<name>A0A3A1TUR5_9MICO</name>
<keyword evidence="2" id="KW-1003">Cell membrane</keyword>
<dbReference type="GO" id="GO:0022857">
    <property type="term" value="F:transmembrane transporter activity"/>
    <property type="evidence" value="ECO:0007669"/>
    <property type="project" value="InterPro"/>
</dbReference>
<feature type="transmembrane region" description="Helical" evidence="7">
    <location>
        <begin position="256"/>
        <end position="272"/>
    </location>
</feature>
<comment type="subcellular location">
    <subcellularLocation>
        <location evidence="1">Cell membrane</location>
        <topology evidence="1">Multi-pass membrane protein</topology>
    </subcellularLocation>
</comment>
<proteinExistence type="predicted"/>
<evidence type="ECO:0000256" key="7">
    <source>
        <dbReference type="SAM" id="Phobius"/>
    </source>
</evidence>
<keyword evidence="9" id="KW-1185">Reference proteome</keyword>
<organism evidence="8 9">
    <name type="scientific">Amnibacterium setariae</name>
    <dbReference type="NCBI Taxonomy" id="2306585"/>
    <lineage>
        <taxon>Bacteria</taxon>
        <taxon>Bacillati</taxon>
        <taxon>Actinomycetota</taxon>
        <taxon>Actinomycetes</taxon>
        <taxon>Micrococcales</taxon>
        <taxon>Microbacteriaceae</taxon>
        <taxon>Amnibacterium</taxon>
    </lineage>
</organism>
<gene>
    <name evidence="8" type="ORF">D1781_16645</name>
</gene>
<dbReference type="EMBL" id="QXTG01000003">
    <property type="protein sequence ID" value="RIX26674.1"/>
    <property type="molecule type" value="Genomic_DNA"/>
</dbReference>
<protein>
    <submittedName>
        <fullName evidence="8">ABC transporter permease</fullName>
    </submittedName>
</protein>
<evidence type="ECO:0000256" key="3">
    <source>
        <dbReference type="ARBA" id="ARBA00022692"/>
    </source>
</evidence>
<reference evidence="9" key="1">
    <citation type="submission" date="2018-09" db="EMBL/GenBank/DDBJ databases">
        <authorList>
            <person name="Kim I."/>
        </authorList>
    </citation>
    <scope>NUCLEOTIDE SEQUENCE [LARGE SCALE GENOMIC DNA]</scope>
    <source>
        <strain evidence="9">DD4a</strain>
    </source>
</reference>
<evidence type="ECO:0000256" key="6">
    <source>
        <dbReference type="SAM" id="MobiDB-lite"/>
    </source>
</evidence>
<dbReference type="OrthoDB" id="45037at2"/>
<feature type="transmembrane region" description="Helical" evidence="7">
    <location>
        <begin position="204"/>
        <end position="222"/>
    </location>
</feature>
<dbReference type="PANTHER" id="PTHR47089:SF1">
    <property type="entry name" value="GUANOSINE ABC TRANSPORTER PERMEASE PROTEIN NUPP"/>
    <property type="match status" value="1"/>
</dbReference>
<dbReference type="PANTHER" id="PTHR47089">
    <property type="entry name" value="ABC TRANSPORTER, PERMEASE PROTEIN"/>
    <property type="match status" value="1"/>
</dbReference>
<dbReference type="AlphaFoldDB" id="A0A3A1TUR5"/>
<dbReference type="Pfam" id="PF02653">
    <property type="entry name" value="BPD_transp_2"/>
    <property type="match status" value="1"/>
</dbReference>
<sequence>MPVAETGREPQGLEPGQDPQQQRPERPAEHGARRVLREILSGSALLSVLAVVVSLVIGAILIAVTNPAVIQASGYFFARPGDTVSAVLNAVGGAYGSLFRGGLIDFSAVGFWAGIQPLLRSLGFATPLIAAGLGIAIGFRAGLFNIGGQGQILIGGAVAGWIGFSLPLPGPLHLIAALVGGLLGGALWAAIPGVLKARTGAHEVIVTIMLNYIAFYLLDYFLNTPVLQAPGSNTPVSAPTAPDAVLPQLFGSPVNLGFPLVVLLVLAAAYLLDRSSLGFKLRAVGENASAARTAGIDVKRMTIAAMVISGVFVGFAGAYQVLGQTTSGFSTAFDAGIGFNAITVALLGRSKPWGVFWAGLLFGVFQNGGYTMQAANAVDLNVVSVVQSLIVLFIAAPPLVRAIFRLPAPKGARA</sequence>
<dbReference type="CDD" id="cd06580">
    <property type="entry name" value="TM_PBP1_transp_TpRbsC_like"/>
    <property type="match status" value="1"/>
</dbReference>
<dbReference type="InterPro" id="IPR001851">
    <property type="entry name" value="ABC_transp_permease"/>
</dbReference>
<accession>A0A3A1TUR5</accession>
<evidence type="ECO:0000313" key="8">
    <source>
        <dbReference type="EMBL" id="RIX26674.1"/>
    </source>
</evidence>
<keyword evidence="5 7" id="KW-0472">Membrane</keyword>